<comment type="caution">
    <text evidence="1">The sequence shown here is derived from an EMBL/GenBank/DDBJ whole genome shotgun (WGS) entry which is preliminary data.</text>
</comment>
<dbReference type="Pfam" id="PF14189">
    <property type="entry name" value="DUF4312"/>
    <property type="match status" value="1"/>
</dbReference>
<name>W7CR59_9LIST</name>
<dbReference type="AlphaFoldDB" id="W7CR59"/>
<keyword evidence="2" id="KW-1185">Reference proteome</keyword>
<sequence>MLQSSNDVIVRIEPIDIEMLEATATHETERFLFFFFKRDKVTYQVKLNVTIELTKIVVENIAFKERQKNVYQNFSLRKRKQKQEIT</sequence>
<dbReference type="Proteomes" id="UP000019243">
    <property type="component" value="Unassembled WGS sequence"/>
</dbReference>
<protein>
    <submittedName>
        <fullName evidence="1">Uncharacterized protein</fullName>
    </submittedName>
</protein>
<organism evidence="1 2">
    <name type="scientific">Brochothrix campestris FSL F6-1037</name>
    <dbReference type="NCBI Taxonomy" id="1265861"/>
    <lineage>
        <taxon>Bacteria</taxon>
        <taxon>Bacillati</taxon>
        <taxon>Bacillota</taxon>
        <taxon>Bacilli</taxon>
        <taxon>Bacillales</taxon>
        <taxon>Listeriaceae</taxon>
        <taxon>Brochothrix</taxon>
    </lineage>
</organism>
<dbReference type="STRING" id="1265861.BCAMP_00800"/>
<proteinExistence type="predicted"/>
<dbReference type="EMBL" id="AODH01000002">
    <property type="protein sequence ID" value="EUJ42124.1"/>
    <property type="molecule type" value="Genomic_DNA"/>
</dbReference>
<accession>W7CR59</accession>
<gene>
    <name evidence="1" type="ORF">BCAMP_00800</name>
</gene>
<dbReference type="InterPro" id="IPR020037">
    <property type="entry name" value="DUF4312"/>
</dbReference>
<reference evidence="1 2" key="1">
    <citation type="submission" date="2012-12" db="EMBL/GenBank/DDBJ databases">
        <title>Novel taxa of Listeriaceae from agricultural environments in the United States.</title>
        <authorList>
            <person name="den Bakker H.C."/>
            <person name="Allred A."/>
            <person name="Warchocki S."/>
            <person name="Wright E.M."/>
            <person name="Burrell A."/>
            <person name="Nightingale K.K."/>
            <person name="Kephart D."/>
            <person name="Wiedmann M."/>
        </authorList>
    </citation>
    <scope>NUCLEOTIDE SEQUENCE [LARGE SCALE GENOMIC DNA]</scope>
    <source>
        <strain evidence="1 2">FSL F6-1037</strain>
    </source>
</reference>
<evidence type="ECO:0000313" key="2">
    <source>
        <dbReference type="Proteomes" id="UP000019243"/>
    </source>
</evidence>
<evidence type="ECO:0000313" key="1">
    <source>
        <dbReference type="EMBL" id="EUJ42124.1"/>
    </source>
</evidence>